<keyword evidence="8" id="KW-0275">Fatty acid biosynthesis</keyword>
<dbReference type="EnsemblPlants" id="Kaladp0038s0002.1.v1.1">
    <property type="protein sequence ID" value="Kaladp0038s0002.1.v1.1"/>
    <property type="gene ID" value="Kaladp0038s0002.v1.1"/>
</dbReference>
<dbReference type="Gramene" id="Kaladp0038s0002.1.v1.1">
    <property type="protein sequence ID" value="Kaladp0038s0002.1.v1.1"/>
    <property type="gene ID" value="Kaladp0038s0002.v1.1"/>
</dbReference>
<evidence type="ECO:0000256" key="3">
    <source>
        <dbReference type="ARBA" id="ARBA00012333"/>
    </source>
</evidence>
<dbReference type="SUPFAM" id="SSF53901">
    <property type="entry name" value="Thiolase-like"/>
    <property type="match status" value="1"/>
</dbReference>
<dbReference type="Proteomes" id="UP000594263">
    <property type="component" value="Unplaced"/>
</dbReference>
<dbReference type="GO" id="GO:0033818">
    <property type="term" value="F:beta-ketoacyl-acyl-carrier-protein synthase III activity"/>
    <property type="evidence" value="ECO:0007669"/>
    <property type="project" value="UniProtKB-EC"/>
</dbReference>
<keyword evidence="4" id="KW-0444">Lipid biosynthesis</keyword>
<dbReference type="GO" id="GO:0004315">
    <property type="term" value="F:3-oxoacyl-[acyl-carrier-protein] synthase activity"/>
    <property type="evidence" value="ECO:0007669"/>
    <property type="project" value="InterPro"/>
</dbReference>
<dbReference type="AlphaFoldDB" id="A0A7N0TIZ6"/>
<dbReference type="OMA" id="YMAYDDA"/>
<dbReference type="UniPathway" id="UPA00094"/>
<evidence type="ECO:0000256" key="7">
    <source>
        <dbReference type="ARBA" id="ARBA00023098"/>
    </source>
</evidence>
<evidence type="ECO:0000313" key="13">
    <source>
        <dbReference type="EnsemblPlants" id="Kaladp0038s0002.1.v1.1"/>
    </source>
</evidence>
<keyword evidence="6" id="KW-0276">Fatty acid metabolism</keyword>
<evidence type="ECO:0000256" key="4">
    <source>
        <dbReference type="ARBA" id="ARBA00022516"/>
    </source>
</evidence>
<dbReference type="InterPro" id="IPR013751">
    <property type="entry name" value="ACP_syn_III_N"/>
</dbReference>
<dbReference type="Gene3D" id="3.40.47.10">
    <property type="match status" value="1"/>
</dbReference>
<keyword evidence="7" id="KW-0443">Lipid metabolism</keyword>
<dbReference type="InterPro" id="IPR004655">
    <property type="entry name" value="FabH"/>
</dbReference>
<comment type="catalytic activity">
    <reaction evidence="9">
        <text>malonyl-[ACP] + acetyl-CoA + H(+) = 3-oxobutanoyl-[ACP] + CO2 + CoA</text>
        <dbReference type="Rhea" id="RHEA:12080"/>
        <dbReference type="Rhea" id="RHEA-COMP:9623"/>
        <dbReference type="Rhea" id="RHEA-COMP:9625"/>
        <dbReference type="ChEBI" id="CHEBI:15378"/>
        <dbReference type="ChEBI" id="CHEBI:16526"/>
        <dbReference type="ChEBI" id="CHEBI:57287"/>
        <dbReference type="ChEBI" id="CHEBI:57288"/>
        <dbReference type="ChEBI" id="CHEBI:78449"/>
        <dbReference type="ChEBI" id="CHEBI:78450"/>
        <dbReference type="EC" id="2.3.1.180"/>
    </reaction>
</comment>
<evidence type="ECO:0000256" key="8">
    <source>
        <dbReference type="ARBA" id="ARBA00023160"/>
    </source>
</evidence>
<evidence type="ECO:0000256" key="10">
    <source>
        <dbReference type="ARBA" id="ARBA00057449"/>
    </source>
</evidence>
<organism evidence="13 14">
    <name type="scientific">Kalanchoe fedtschenkoi</name>
    <name type="common">Lavender scallops</name>
    <name type="synonym">South American air plant</name>
    <dbReference type="NCBI Taxonomy" id="63787"/>
    <lineage>
        <taxon>Eukaryota</taxon>
        <taxon>Viridiplantae</taxon>
        <taxon>Streptophyta</taxon>
        <taxon>Embryophyta</taxon>
        <taxon>Tracheophyta</taxon>
        <taxon>Spermatophyta</taxon>
        <taxon>Magnoliopsida</taxon>
        <taxon>eudicotyledons</taxon>
        <taxon>Gunneridae</taxon>
        <taxon>Pentapetalae</taxon>
        <taxon>Saxifragales</taxon>
        <taxon>Crassulaceae</taxon>
        <taxon>Kalanchoe</taxon>
    </lineage>
</organism>
<evidence type="ECO:0000256" key="5">
    <source>
        <dbReference type="ARBA" id="ARBA00022679"/>
    </source>
</evidence>
<dbReference type="EC" id="2.3.1.180" evidence="3"/>
<sequence>MAGAAFISLWLNVPNPKQSCGKPCGGFSRWGSGATAGRVACSSFSDQAASQPRSLRLLSQGCKIVGCGSALPTFTISNDDLAKYVDTSDEWISSRTGIRKRRIITGKETLNGLALEAAHKALEMAKVDPADVDLILVGSSTPDDLFGGGPQIQNALGCKHNPVAYDIRAGCSGFMLALVSAACHIRGGGFNNVVVIGADAISRFVNWDRRETCILFGDAAAAVLLQGCPSEEDGLLSFDLHSDGDGSRHITAPLSLRDTADDVAGRNESRINFPPKRTEYSTLNMNGNEVFKFVCRQVPPSVESALRKADLSTSDVDWLLLHQANQRIMDAVASRLEIPPEKVISNLANYGNTSAASIPLALDEAVRSGKIKAGDTIAAAGFGAGLTWGSAIIRWG</sequence>
<dbReference type="InterPro" id="IPR013747">
    <property type="entry name" value="ACP_syn_III_C"/>
</dbReference>
<evidence type="ECO:0000256" key="9">
    <source>
        <dbReference type="ARBA" id="ARBA00052419"/>
    </source>
</evidence>
<reference evidence="13" key="1">
    <citation type="submission" date="2021-01" db="UniProtKB">
        <authorList>
            <consortium name="EnsemblPlants"/>
        </authorList>
    </citation>
    <scope>IDENTIFICATION</scope>
</reference>
<dbReference type="FunFam" id="3.40.47.10:FF:000004">
    <property type="entry name" value="3-oxoacyl-[acyl-carrier-protein] synthase 3"/>
    <property type="match status" value="1"/>
</dbReference>
<dbReference type="Pfam" id="PF08545">
    <property type="entry name" value="ACP_syn_III"/>
    <property type="match status" value="1"/>
</dbReference>
<evidence type="ECO:0000256" key="1">
    <source>
        <dbReference type="ARBA" id="ARBA00005194"/>
    </source>
</evidence>
<dbReference type="NCBIfam" id="TIGR00747">
    <property type="entry name" value="fabH"/>
    <property type="match status" value="1"/>
</dbReference>
<evidence type="ECO:0000259" key="11">
    <source>
        <dbReference type="Pfam" id="PF08541"/>
    </source>
</evidence>
<keyword evidence="5" id="KW-0808">Transferase</keyword>
<comment type="function">
    <text evidence="10">Catalyzes the condensation reaction of fatty acid synthesis by the addition to an acyl acceptor of two carbons from malonyl-ACP. KAS III catalyzes the first condensation reaction which initiates fatty acid synthesis and may therefore play a role in governing the total rate of fatty acid production. Possesses both acetoacetyl-ACP synthase and acetyl transacylase activities.</text>
</comment>
<dbReference type="PANTHER" id="PTHR43091:SF1">
    <property type="entry name" value="BETA-KETOACYL-[ACYL-CARRIER-PROTEIN] SYNTHASE III, CHLOROPLASTIC"/>
    <property type="match status" value="1"/>
</dbReference>
<dbReference type="GO" id="GO:0006633">
    <property type="term" value="P:fatty acid biosynthetic process"/>
    <property type="evidence" value="ECO:0007669"/>
    <property type="project" value="UniProtKB-UniPathway"/>
</dbReference>
<dbReference type="NCBIfam" id="NF006829">
    <property type="entry name" value="PRK09352.1"/>
    <property type="match status" value="1"/>
</dbReference>
<dbReference type="HAMAP" id="MF_01815">
    <property type="entry name" value="FabH"/>
    <property type="match status" value="1"/>
</dbReference>
<accession>A0A7N0TIZ6</accession>
<dbReference type="CDD" id="cd00830">
    <property type="entry name" value="KAS_III"/>
    <property type="match status" value="1"/>
</dbReference>
<protein>
    <recommendedName>
        <fullName evidence="3">beta-ketoacyl-[acyl-carrier-protein] synthase III</fullName>
        <ecNumber evidence="3">2.3.1.180</ecNumber>
    </recommendedName>
</protein>
<evidence type="ECO:0000259" key="12">
    <source>
        <dbReference type="Pfam" id="PF08545"/>
    </source>
</evidence>
<keyword evidence="14" id="KW-1185">Reference proteome</keyword>
<name>A0A7N0TIZ6_KALFE</name>
<dbReference type="GO" id="GO:0009507">
    <property type="term" value="C:chloroplast"/>
    <property type="evidence" value="ECO:0007669"/>
    <property type="project" value="TreeGrafter"/>
</dbReference>
<evidence type="ECO:0000256" key="6">
    <source>
        <dbReference type="ARBA" id="ARBA00022832"/>
    </source>
</evidence>
<comment type="pathway">
    <text evidence="1">Lipid metabolism; fatty acid biosynthesis.</text>
</comment>
<evidence type="ECO:0000313" key="14">
    <source>
        <dbReference type="Proteomes" id="UP000594263"/>
    </source>
</evidence>
<dbReference type="InterPro" id="IPR016039">
    <property type="entry name" value="Thiolase-like"/>
</dbReference>
<dbReference type="Pfam" id="PF08541">
    <property type="entry name" value="ACP_syn_III_C"/>
    <property type="match status" value="1"/>
</dbReference>
<dbReference type="PANTHER" id="PTHR43091">
    <property type="entry name" value="3-OXOACYL-[ACYL-CARRIER-PROTEIN] SYNTHASE"/>
    <property type="match status" value="1"/>
</dbReference>
<evidence type="ECO:0000256" key="2">
    <source>
        <dbReference type="ARBA" id="ARBA00008642"/>
    </source>
</evidence>
<comment type="similarity">
    <text evidence="2">Belongs to the thiolase-like superfamily. FabH family.</text>
</comment>
<feature type="domain" description="Beta-ketoacyl-[acyl-carrier-protein] synthase III C-terminal" evidence="11">
    <location>
        <begin position="306"/>
        <end position="395"/>
    </location>
</feature>
<proteinExistence type="inferred from homology"/>
<feature type="domain" description="Beta-ketoacyl-[acyl-carrier-protein] synthase III N-terminal" evidence="12">
    <location>
        <begin position="165"/>
        <end position="244"/>
    </location>
</feature>